<dbReference type="EMBL" id="JAAMPC010000001">
    <property type="protein sequence ID" value="KAG2331294.1"/>
    <property type="molecule type" value="Genomic_DNA"/>
</dbReference>
<dbReference type="GO" id="GO:0006952">
    <property type="term" value="P:defense response"/>
    <property type="evidence" value="ECO:0007669"/>
    <property type="project" value="InterPro"/>
</dbReference>
<evidence type="ECO:0000256" key="2">
    <source>
        <dbReference type="SAM" id="MobiDB-lite"/>
    </source>
</evidence>
<reference evidence="4 5" key="1">
    <citation type="submission" date="2020-02" db="EMBL/GenBank/DDBJ databases">
        <authorList>
            <person name="Ma Q."/>
            <person name="Huang Y."/>
            <person name="Song X."/>
            <person name="Pei D."/>
        </authorList>
    </citation>
    <scope>NUCLEOTIDE SEQUENCE [LARGE SCALE GENOMIC DNA]</scope>
    <source>
        <strain evidence="4">Sxm20200214</strain>
        <tissue evidence="4">Leaf</tissue>
    </source>
</reference>
<dbReference type="GO" id="GO:0016567">
    <property type="term" value="P:protein ubiquitination"/>
    <property type="evidence" value="ECO:0007669"/>
    <property type="project" value="InterPro"/>
</dbReference>
<keyword evidence="5" id="KW-1185">Reference proteome</keyword>
<feature type="domain" description="DUF632" evidence="3">
    <location>
        <begin position="18"/>
        <end position="86"/>
    </location>
</feature>
<protein>
    <recommendedName>
        <fullName evidence="3">DUF632 domain-containing protein</fullName>
    </recommendedName>
</protein>
<dbReference type="InterPro" id="IPR044584">
    <property type="entry name" value="KEG"/>
</dbReference>
<organism evidence="4 5">
    <name type="scientific">Brassica carinata</name>
    <name type="common">Ethiopian mustard</name>
    <name type="synonym">Abyssinian cabbage</name>
    <dbReference type="NCBI Taxonomy" id="52824"/>
    <lineage>
        <taxon>Eukaryota</taxon>
        <taxon>Viridiplantae</taxon>
        <taxon>Streptophyta</taxon>
        <taxon>Embryophyta</taxon>
        <taxon>Tracheophyta</taxon>
        <taxon>Spermatophyta</taxon>
        <taxon>Magnoliopsida</taxon>
        <taxon>eudicotyledons</taxon>
        <taxon>Gunneridae</taxon>
        <taxon>Pentapetalae</taxon>
        <taxon>rosids</taxon>
        <taxon>malvids</taxon>
        <taxon>Brassicales</taxon>
        <taxon>Brassicaceae</taxon>
        <taxon>Brassiceae</taxon>
        <taxon>Brassica</taxon>
    </lineage>
</organism>
<feature type="compositionally biased region" description="Basic and acidic residues" evidence="2">
    <location>
        <begin position="197"/>
        <end position="209"/>
    </location>
</feature>
<dbReference type="GO" id="GO:0045324">
    <property type="term" value="P:late endosome to vacuole transport"/>
    <property type="evidence" value="ECO:0007669"/>
    <property type="project" value="TreeGrafter"/>
</dbReference>
<evidence type="ECO:0000313" key="4">
    <source>
        <dbReference type="EMBL" id="KAG2331294.1"/>
    </source>
</evidence>
<dbReference type="GO" id="GO:0005802">
    <property type="term" value="C:trans-Golgi network"/>
    <property type="evidence" value="ECO:0007669"/>
    <property type="project" value="TreeGrafter"/>
</dbReference>
<dbReference type="GO" id="GO:0004842">
    <property type="term" value="F:ubiquitin-protein transferase activity"/>
    <property type="evidence" value="ECO:0007669"/>
    <property type="project" value="InterPro"/>
</dbReference>
<gene>
    <name evidence="4" type="ORF">Bca52824_002474</name>
</gene>
<feature type="coiled-coil region" evidence="1">
    <location>
        <begin position="257"/>
        <end position="284"/>
    </location>
</feature>
<dbReference type="GO" id="GO:0005769">
    <property type="term" value="C:early endosome"/>
    <property type="evidence" value="ECO:0007669"/>
    <property type="project" value="TreeGrafter"/>
</dbReference>
<evidence type="ECO:0000313" key="5">
    <source>
        <dbReference type="Proteomes" id="UP000886595"/>
    </source>
</evidence>
<dbReference type="GO" id="GO:0009788">
    <property type="term" value="P:negative regulation of abscisic acid-activated signaling pathway"/>
    <property type="evidence" value="ECO:0007669"/>
    <property type="project" value="TreeGrafter"/>
</dbReference>
<dbReference type="Proteomes" id="UP000886595">
    <property type="component" value="Unassembled WGS sequence"/>
</dbReference>
<name>A0A8X7WK92_BRACI</name>
<dbReference type="OrthoDB" id="1097506at2759"/>
<evidence type="ECO:0000256" key="1">
    <source>
        <dbReference type="SAM" id="Coils"/>
    </source>
</evidence>
<dbReference type="Pfam" id="PF04782">
    <property type="entry name" value="DUF632"/>
    <property type="match status" value="1"/>
</dbReference>
<keyword evidence="1" id="KW-0175">Coiled coil</keyword>
<evidence type="ECO:0000259" key="3">
    <source>
        <dbReference type="Pfam" id="PF04782"/>
    </source>
</evidence>
<dbReference type="AlphaFoldDB" id="A0A8X7WK92"/>
<dbReference type="PANTHER" id="PTHR46960:SF1">
    <property type="entry name" value="E3 UBIQUITIN-PROTEIN LIGASE KEG"/>
    <property type="match status" value="1"/>
</dbReference>
<comment type="caution">
    <text evidence="4">The sequence shown here is derived from an EMBL/GenBank/DDBJ whole genome shotgun (WGS) entry which is preliminary data.</text>
</comment>
<dbReference type="GO" id="GO:0009738">
    <property type="term" value="P:abscisic acid-activated signaling pathway"/>
    <property type="evidence" value="ECO:0007669"/>
    <property type="project" value="InterPro"/>
</dbReference>
<proteinExistence type="predicted"/>
<dbReference type="InterPro" id="IPR006867">
    <property type="entry name" value="DUF632"/>
</dbReference>
<accession>A0A8X7WK92</accession>
<dbReference type="PANTHER" id="PTHR46960">
    <property type="entry name" value="E3 UBIQUITIN-PROTEIN LIGASE KEG"/>
    <property type="match status" value="1"/>
</dbReference>
<feature type="region of interest" description="Disordered" evidence="2">
    <location>
        <begin position="197"/>
        <end position="217"/>
    </location>
</feature>
<sequence length="663" mass="75680">MLLLRCGLPQGNLDVSLFIMTIKKFFLGKKKLHAEVTDDERLRILYEKGYIYLKNLDKNGAQSSKIYKAEAEVKLQLSKAITRSKSCVHMVEKGSRKVTQKVEEQIRRFRESLRGYIDTHRSFVRVLNERLNNNIMETEEMRHLGVEYCYGIESQKLRVLARLGKRQMLRTEKFCKEQNLKQENVELASQARKIEDLRHKPKERDKDPSAMKSYSHLGEQELDRMNITITIKSEKVSMAVSGLGIKSQVLNPANEIVKRQEDEIHSLQRALKEKEEELDMSIDVKRLKRIHWKKVSVLKVKVITRDDELELQNGDSILRNSKDRRRQASLVHISPTIKAIRDWVKFKRGITTLAHGWLGAKPESVGFVQIILNQKDMIVTFCSLKARVLSSEVVKLDRDQHDGILRVGFPRSSRGLKSDPAEMERVEEFCVGDCIRVKTSVSSMSYGWEDIIFKSNIMMHNLDEDGDVGIGFCFWSKSFSCSVTDIEKVKPFNDEQEIHTTPITIGKIVRLNMDGTWSAQVIGRQTLWNVSPADAELLSVCEGGDWVPSNKSLGSKPSYDWFSVGSYKADYLDLAGCFRKGRWSTHYKDLENPVLHNGQLVHFANGLTKPSSGLRGAKPDSRGIITTVKLMERQGLLSLTCLKVAPLSGIATMFPDMSKREML</sequence>